<protein>
    <submittedName>
        <fullName evidence="3">Maker692</fullName>
    </submittedName>
</protein>
<keyword evidence="4" id="KW-1185">Reference proteome</keyword>
<sequence length="144" mass="15465">MNILTAFIFILLLSSVWHVEAKQIKIKITLGPERSETNNVVRRKGWIGPVMQMASGLLGGMGGGAQGGAGGEGGKGGEGGSASSSSSANSKDDNNNMNKLNQNNWSNNVNNAFSINNHATNIRINRPLANKWQQAKRRSSIRFK</sequence>
<gene>
    <name evidence="3" type="ORF">Dbus_chr3Lg1038</name>
</gene>
<feature type="compositionally biased region" description="Low complexity" evidence="1">
    <location>
        <begin position="81"/>
        <end position="105"/>
    </location>
</feature>
<reference evidence="3 4" key="1">
    <citation type="submission" date="2015-08" db="EMBL/GenBank/DDBJ databases">
        <title>Ancestral chromatin configuration constrains chromatin evolution on differentiating sex chromosomes in Drosophila.</title>
        <authorList>
            <person name="Zhou Q."/>
            <person name="Bachtrog D."/>
        </authorList>
    </citation>
    <scope>NUCLEOTIDE SEQUENCE [LARGE SCALE GENOMIC DNA]</scope>
    <source>
        <tissue evidence="3">Whole larvae</tissue>
    </source>
</reference>
<keyword evidence="2" id="KW-0732">Signal</keyword>
<evidence type="ECO:0000256" key="2">
    <source>
        <dbReference type="SAM" id="SignalP"/>
    </source>
</evidence>
<organism evidence="3 4">
    <name type="scientific">Drosophila busckii</name>
    <name type="common">Fruit fly</name>
    <dbReference type="NCBI Taxonomy" id="30019"/>
    <lineage>
        <taxon>Eukaryota</taxon>
        <taxon>Metazoa</taxon>
        <taxon>Ecdysozoa</taxon>
        <taxon>Arthropoda</taxon>
        <taxon>Hexapoda</taxon>
        <taxon>Insecta</taxon>
        <taxon>Pterygota</taxon>
        <taxon>Neoptera</taxon>
        <taxon>Endopterygota</taxon>
        <taxon>Diptera</taxon>
        <taxon>Brachycera</taxon>
        <taxon>Muscomorpha</taxon>
        <taxon>Ephydroidea</taxon>
        <taxon>Drosophilidae</taxon>
        <taxon>Drosophila</taxon>
    </lineage>
</organism>
<accession>A0A0M4EKQ2</accession>
<evidence type="ECO:0000256" key="1">
    <source>
        <dbReference type="SAM" id="MobiDB-lite"/>
    </source>
</evidence>
<dbReference type="EMBL" id="CP012525">
    <property type="protein sequence ID" value="ALC43872.1"/>
    <property type="molecule type" value="Genomic_DNA"/>
</dbReference>
<dbReference type="AlphaFoldDB" id="A0A0M4EKQ2"/>
<name>A0A0M4EKQ2_DROBS</name>
<feature type="signal peptide" evidence="2">
    <location>
        <begin position="1"/>
        <end position="21"/>
    </location>
</feature>
<feature type="chain" id="PRO_5005793386" evidence="2">
    <location>
        <begin position="22"/>
        <end position="144"/>
    </location>
</feature>
<proteinExistence type="predicted"/>
<feature type="compositionally biased region" description="Gly residues" evidence="1">
    <location>
        <begin position="58"/>
        <end position="80"/>
    </location>
</feature>
<evidence type="ECO:0000313" key="4">
    <source>
        <dbReference type="Proteomes" id="UP000494163"/>
    </source>
</evidence>
<evidence type="ECO:0000313" key="3">
    <source>
        <dbReference type="EMBL" id="ALC43872.1"/>
    </source>
</evidence>
<dbReference type="Proteomes" id="UP000494163">
    <property type="component" value="Chromosome 3L"/>
</dbReference>
<feature type="region of interest" description="Disordered" evidence="1">
    <location>
        <begin position="58"/>
        <end position="105"/>
    </location>
</feature>